<dbReference type="GO" id="GO:0005634">
    <property type="term" value="C:nucleus"/>
    <property type="evidence" value="ECO:0007669"/>
    <property type="project" value="UniProtKB-SubCell"/>
</dbReference>
<evidence type="ECO:0000256" key="3">
    <source>
        <dbReference type="ARBA" id="ARBA00022490"/>
    </source>
</evidence>
<dbReference type="InterPro" id="IPR018866">
    <property type="entry name" value="Znf-4CXXC_R1"/>
</dbReference>
<reference evidence="13" key="1">
    <citation type="submission" date="2025-08" db="UniProtKB">
        <authorList>
            <consortium name="RefSeq"/>
        </authorList>
    </citation>
    <scope>IDENTIFICATION</scope>
    <source>
        <tissue evidence="13">Thorax and Abdomen</tissue>
    </source>
</reference>
<dbReference type="GeneID" id="107227202"/>
<evidence type="ECO:0000313" key="12">
    <source>
        <dbReference type="Proteomes" id="UP000829291"/>
    </source>
</evidence>
<evidence type="ECO:0000313" key="13">
    <source>
        <dbReference type="RefSeq" id="XP_015523758.1"/>
    </source>
</evidence>
<protein>
    <submittedName>
        <fullName evidence="13">Cell division cycle-associated protein 7</fullName>
    </submittedName>
</protein>
<feature type="region of interest" description="Disordered" evidence="10">
    <location>
        <begin position="39"/>
        <end position="113"/>
    </location>
</feature>
<feature type="region of interest" description="Disordered" evidence="10">
    <location>
        <begin position="145"/>
        <end position="165"/>
    </location>
</feature>
<accession>A0A6J0CAU8</accession>
<sequence>MEEDDYDAIRQKNIAERDAFFAEFFKDLKKDTADLKLLDTSRRRNLEDSDDGEEIDEPPKKRRKPNAKRTERWGRGKVKLEFRKKYNTRNSAKKNISCSNSDDTDEVEDSDKKRKGPRLKVLFPWAIPFEREISLMRLDLYGEENEENDEESFTSTSEDEEEDVPKKRVFHKVLKSEYDPDSIPSPDEITEEQLFNIADRSSGKTYCKVNGTSCHQCRQKTLDTKTVCRSGECIGVRGQFCGPCLRGRYGEDAAVALKDPNWVCPPCRGLCNCSICRTRNGQRPTGILAPVVQEEGFSSVMDYLESAKTEEF</sequence>
<keyword evidence="8" id="KW-0804">Transcription</keyword>
<name>A0A6J0CAU8_NEOLC</name>
<evidence type="ECO:0000256" key="1">
    <source>
        <dbReference type="ARBA" id="ARBA00004123"/>
    </source>
</evidence>
<keyword evidence="9" id="KW-0539">Nucleus</keyword>
<dbReference type="PANTHER" id="PTHR31169:SF8">
    <property type="entry name" value="ZINC-FINGER DOMAIN OF MONOAMINE-OXIDASE A REPRESSOR R1 PROTEIN"/>
    <property type="match status" value="1"/>
</dbReference>
<evidence type="ECO:0000256" key="8">
    <source>
        <dbReference type="ARBA" id="ARBA00023163"/>
    </source>
</evidence>
<keyword evidence="12" id="KW-1185">Reference proteome</keyword>
<proteinExistence type="predicted"/>
<organism evidence="13">
    <name type="scientific">Neodiprion lecontei</name>
    <name type="common">Redheaded pine sawfly</name>
    <dbReference type="NCBI Taxonomy" id="441921"/>
    <lineage>
        <taxon>Eukaryota</taxon>
        <taxon>Metazoa</taxon>
        <taxon>Ecdysozoa</taxon>
        <taxon>Arthropoda</taxon>
        <taxon>Hexapoda</taxon>
        <taxon>Insecta</taxon>
        <taxon>Pterygota</taxon>
        <taxon>Neoptera</taxon>
        <taxon>Endopterygota</taxon>
        <taxon>Hymenoptera</taxon>
        <taxon>Tenthredinoidea</taxon>
        <taxon>Diprionidae</taxon>
        <taxon>Diprioninae</taxon>
        <taxon>Neodiprion</taxon>
    </lineage>
</organism>
<keyword evidence="6" id="KW-0832">Ubl conjugation</keyword>
<evidence type="ECO:0000256" key="9">
    <source>
        <dbReference type="ARBA" id="ARBA00023242"/>
    </source>
</evidence>
<dbReference type="InterPro" id="IPR040221">
    <property type="entry name" value="CDCA7/CDA7L"/>
</dbReference>
<comment type="subcellular location">
    <subcellularLocation>
        <location evidence="2">Cytoplasm</location>
    </subcellularLocation>
    <subcellularLocation>
        <location evidence="1">Nucleus</location>
    </subcellularLocation>
</comment>
<evidence type="ECO:0000256" key="10">
    <source>
        <dbReference type="SAM" id="MobiDB-lite"/>
    </source>
</evidence>
<dbReference type="KEGG" id="nlo:107227202"/>
<evidence type="ECO:0000256" key="5">
    <source>
        <dbReference type="ARBA" id="ARBA00022553"/>
    </source>
</evidence>
<dbReference type="InParanoid" id="A0A6J0CAU8"/>
<gene>
    <name evidence="13" type="primary">LOC107227202</name>
</gene>
<dbReference type="RefSeq" id="XP_015523758.1">
    <property type="nucleotide sequence ID" value="XM_015668272.2"/>
</dbReference>
<dbReference type="GO" id="GO:0006355">
    <property type="term" value="P:regulation of DNA-templated transcription"/>
    <property type="evidence" value="ECO:0007669"/>
    <property type="project" value="InterPro"/>
</dbReference>
<evidence type="ECO:0000259" key="11">
    <source>
        <dbReference type="Pfam" id="PF10497"/>
    </source>
</evidence>
<dbReference type="Proteomes" id="UP000829291">
    <property type="component" value="Chromosome 6"/>
</dbReference>
<keyword evidence="13" id="KW-0131">Cell cycle</keyword>
<dbReference type="AlphaFoldDB" id="A0A6J0CAU8"/>
<feature type="compositionally biased region" description="Polar residues" evidence="10">
    <location>
        <begin position="88"/>
        <end position="101"/>
    </location>
</feature>
<evidence type="ECO:0000256" key="2">
    <source>
        <dbReference type="ARBA" id="ARBA00004496"/>
    </source>
</evidence>
<dbReference type="PANTHER" id="PTHR31169">
    <property type="entry name" value="OS05G0300700 PROTEIN"/>
    <property type="match status" value="1"/>
</dbReference>
<feature type="compositionally biased region" description="Acidic residues" evidence="10">
    <location>
        <begin position="145"/>
        <end position="163"/>
    </location>
</feature>
<feature type="compositionally biased region" description="Basic and acidic residues" evidence="10">
    <location>
        <begin position="68"/>
        <end position="84"/>
    </location>
</feature>
<keyword evidence="4" id="KW-1017">Isopeptide bond</keyword>
<keyword evidence="13" id="KW-0132">Cell division</keyword>
<evidence type="ECO:0000256" key="6">
    <source>
        <dbReference type="ARBA" id="ARBA00022843"/>
    </source>
</evidence>
<feature type="domain" description="Zinc-finger" evidence="11">
    <location>
        <begin position="207"/>
        <end position="304"/>
    </location>
</feature>
<evidence type="ECO:0000256" key="4">
    <source>
        <dbReference type="ARBA" id="ARBA00022499"/>
    </source>
</evidence>
<evidence type="ECO:0000256" key="7">
    <source>
        <dbReference type="ARBA" id="ARBA00023015"/>
    </source>
</evidence>
<keyword evidence="3" id="KW-0963">Cytoplasm</keyword>
<dbReference type="GO" id="GO:0005737">
    <property type="term" value="C:cytoplasm"/>
    <property type="evidence" value="ECO:0007669"/>
    <property type="project" value="UniProtKB-SubCell"/>
</dbReference>
<keyword evidence="7" id="KW-0805">Transcription regulation</keyword>
<dbReference type="OrthoDB" id="298344at2759"/>
<keyword evidence="5" id="KW-0597">Phosphoprotein</keyword>
<dbReference type="Pfam" id="PF10497">
    <property type="entry name" value="zf-4CXXC_R1"/>
    <property type="match status" value="1"/>
</dbReference>